<dbReference type="Proteomes" id="UP000095287">
    <property type="component" value="Unplaced"/>
</dbReference>
<dbReference type="AlphaFoldDB" id="A0A1I7YI16"/>
<proteinExistence type="predicted"/>
<dbReference type="WBParaSite" id="L893_g16629.t1">
    <property type="protein sequence ID" value="L893_g16629.t1"/>
    <property type="gene ID" value="L893_g16629"/>
</dbReference>
<evidence type="ECO:0000313" key="1">
    <source>
        <dbReference type="Proteomes" id="UP000095287"/>
    </source>
</evidence>
<protein>
    <submittedName>
        <fullName evidence="2">FBA_2 domain-containing protein</fullName>
    </submittedName>
</protein>
<accession>A0A1I7YI16</accession>
<reference evidence="2" key="1">
    <citation type="submission" date="2016-11" db="UniProtKB">
        <authorList>
            <consortium name="WormBaseParasite"/>
        </authorList>
    </citation>
    <scope>IDENTIFICATION</scope>
</reference>
<name>A0A1I7YI16_9BILA</name>
<evidence type="ECO:0000313" key="2">
    <source>
        <dbReference type="WBParaSite" id="L893_g16629.t1"/>
    </source>
</evidence>
<sequence>MSRQDASALQSSMASVPFAFRESVCATLGVDSLWTVRFLPDTSSWSSVAEKVKTETKRFELRMKMDGAEVFYNASVTIESPEGVPLQTLMSLEEAKEAKYLRCSRLENYLGNPDENTNWKVTLRTLFSVVQIEGLDLSRTDLRSVNDYCSHINPWYLRVVDIHQCKFTSALPLCTWVKKVLASKCLCSLGIKYNTFAKAMKSKLDLNEEVYDALVHHKGLRDIAIHENDSIKDLGIPFFKRVLDFWVASENGFQRKLILHGSAKRKQLKKKENTMYNFRKDLFTHASDRETVEISNYYKDFSQRTS</sequence>
<organism evidence="1 2">
    <name type="scientific">Steinernema glaseri</name>
    <dbReference type="NCBI Taxonomy" id="37863"/>
    <lineage>
        <taxon>Eukaryota</taxon>
        <taxon>Metazoa</taxon>
        <taxon>Ecdysozoa</taxon>
        <taxon>Nematoda</taxon>
        <taxon>Chromadorea</taxon>
        <taxon>Rhabditida</taxon>
        <taxon>Tylenchina</taxon>
        <taxon>Panagrolaimomorpha</taxon>
        <taxon>Strongyloidoidea</taxon>
        <taxon>Steinernematidae</taxon>
        <taxon>Steinernema</taxon>
    </lineage>
</organism>
<keyword evidence="1" id="KW-1185">Reference proteome</keyword>